<evidence type="ECO:0000313" key="1">
    <source>
        <dbReference type="EMBL" id="TGD55204.1"/>
    </source>
</evidence>
<comment type="caution">
    <text evidence="1">The sequence shown here is derived from an EMBL/GenBank/DDBJ whole genome shotgun (WGS) entry which is preliminary data.</text>
</comment>
<dbReference type="EMBL" id="PYKK01000041">
    <property type="protein sequence ID" value="TGD55204.1"/>
    <property type="molecule type" value="Genomic_DNA"/>
</dbReference>
<feature type="non-terminal residue" evidence="1">
    <location>
        <position position="1"/>
    </location>
</feature>
<sequence length="27" mass="3205">DADILDNRDRKLAEAEEELKNLEARDY</sequence>
<reference evidence="1 2" key="1">
    <citation type="submission" date="2018-03" db="EMBL/GenBank/DDBJ databases">
        <title>Non-Typhoidal Salmonella genome sequencing and assembly.</title>
        <authorList>
            <person name="Matchawe C."/>
        </authorList>
    </citation>
    <scope>NUCLEOTIDE SEQUENCE [LARGE SCALE GENOMIC DNA]</scope>
    <source>
        <strain evidence="1 2">8EV</strain>
    </source>
</reference>
<organism evidence="1 2">
    <name type="scientific">Salmonella enterica subsp. enterica serovar Poona</name>
    <dbReference type="NCBI Taxonomy" id="436295"/>
    <lineage>
        <taxon>Bacteria</taxon>
        <taxon>Pseudomonadati</taxon>
        <taxon>Pseudomonadota</taxon>
        <taxon>Gammaproteobacteria</taxon>
        <taxon>Enterobacterales</taxon>
        <taxon>Enterobacteriaceae</taxon>
        <taxon>Salmonella</taxon>
    </lineage>
</organism>
<protein>
    <submittedName>
        <fullName evidence="1">DUF1090 domain-containing protein</fullName>
    </submittedName>
</protein>
<proteinExistence type="predicted"/>
<accession>A0A659SGP8</accession>
<dbReference type="Proteomes" id="UP000297989">
    <property type="component" value="Unassembled WGS sequence"/>
</dbReference>
<name>A0A659SGP8_SALET</name>
<dbReference type="AlphaFoldDB" id="A0A659SGP8"/>
<gene>
    <name evidence="1" type="ORF">C9F10_00290</name>
</gene>
<evidence type="ECO:0000313" key="2">
    <source>
        <dbReference type="Proteomes" id="UP000297989"/>
    </source>
</evidence>